<evidence type="ECO:0000256" key="1">
    <source>
        <dbReference type="SAM" id="SignalP"/>
    </source>
</evidence>
<sequence length="129" mass="14897">MKNLLVAVLLIVSAICFGQKSQMKTEYVKYRQNKGGYWTHWSGLKKTSVVVTINADEQRIIVHSSPQETYRILDFKPTQHIDDSLVQDYYCVDSSGKKCIVTFVISKSESAIINLKYNNWEYIYSGYLL</sequence>
<proteinExistence type="predicted"/>
<comment type="caution">
    <text evidence="2">The sequence shown here is derived from an EMBL/GenBank/DDBJ whole genome shotgun (WGS) entry which is preliminary data.</text>
</comment>
<keyword evidence="1" id="KW-0732">Signal</keyword>
<keyword evidence="3" id="KW-1185">Reference proteome</keyword>
<organism evidence="2 3">
    <name type="scientific">Chryseobacterium tagetis</name>
    <dbReference type="NCBI Taxonomy" id="2801334"/>
    <lineage>
        <taxon>Bacteria</taxon>
        <taxon>Pseudomonadati</taxon>
        <taxon>Bacteroidota</taxon>
        <taxon>Flavobacteriia</taxon>
        <taxon>Flavobacteriales</taxon>
        <taxon>Weeksellaceae</taxon>
        <taxon>Chryseobacterium group</taxon>
        <taxon>Chryseobacterium</taxon>
    </lineage>
</organism>
<evidence type="ECO:0000313" key="2">
    <source>
        <dbReference type="EMBL" id="MCA6069390.1"/>
    </source>
</evidence>
<protein>
    <submittedName>
        <fullName evidence="2">Uncharacterized protein</fullName>
    </submittedName>
</protein>
<accession>A0ABS8A8X8</accession>
<reference evidence="2 3" key="1">
    <citation type="submission" date="2021-09" db="EMBL/GenBank/DDBJ databases">
        <title>Genome sequencing and assembly of Chryseobacterium sp. RG1.</title>
        <authorList>
            <person name="Chhetri G."/>
        </authorList>
    </citation>
    <scope>NUCLEOTIDE SEQUENCE [LARGE SCALE GENOMIC DNA]</scope>
    <source>
        <strain evidence="2 3">RG1</strain>
    </source>
</reference>
<evidence type="ECO:0000313" key="3">
    <source>
        <dbReference type="Proteomes" id="UP000618240"/>
    </source>
</evidence>
<gene>
    <name evidence="2" type="ORF">JI747_019660</name>
</gene>
<dbReference type="RefSeq" id="WP_225690565.1">
    <property type="nucleotide sequence ID" value="NZ_JAERSE020000006.1"/>
</dbReference>
<dbReference type="EMBL" id="JAERSE020000006">
    <property type="protein sequence ID" value="MCA6069390.1"/>
    <property type="molecule type" value="Genomic_DNA"/>
</dbReference>
<feature type="chain" id="PRO_5045522470" evidence="1">
    <location>
        <begin position="19"/>
        <end position="129"/>
    </location>
</feature>
<dbReference type="Proteomes" id="UP000618240">
    <property type="component" value="Unassembled WGS sequence"/>
</dbReference>
<name>A0ABS8A8X8_9FLAO</name>
<feature type="signal peptide" evidence="1">
    <location>
        <begin position="1"/>
        <end position="18"/>
    </location>
</feature>